<evidence type="ECO:0000259" key="1">
    <source>
        <dbReference type="SMART" id="SM00943"/>
    </source>
</evidence>
<evidence type="ECO:0000313" key="3">
    <source>
        <dbReference type="Proteomes" id="UP001551329"/>
    </source>
</evidence>
<name>A0ABV3CP33_9ACTN</name>
<proteinExistence type="predicted"/>
<evidence type="ECO:0000313" key="2">
    <source>
        <dbReference type="EMBL" id="MEU7076055.1"/>
    </source>
</evidence>
<dbReference type="RefSeq" id="WP_358478657.1">
    <property type="nucleotide sequence ID" value="NZ_JBEZAE010000057.1"/>
</dbReference>
<organism evidence="2 3">
    <name type="scientific">Streptomyces narbonensis</name>
    <dbReference type="NCBI Taxonomy" id="67333"/>
    <lineage>
        <taxon>Bacteria</taxon>
        <taxon>Bacillati</taxon>
        <taxon>Actinomycetota</taxon>
        <taxon>Actinomycetes</taxon>
        <taxon>Kitasatosporales</taxon>
        <taxon>Streptomycetaceae</taxon>
        <taxon>Streptomyces</taxon>
    </lineage>
</organism>
<dbReference type="CDD" id="cd04859">
    <property type="entry name" value="Prim_Pol"/>
    <property type="match status" value="1"/>
</dbReference>
<sequence>MPGNTRLATALWCAEQGWPVHPLLPGRKTPLANCTACRTPGHTPAGCPCPAAHRWCHGFHAATLDTDRITRWWTDNPHHGVGVACGPARLVVIDIDTHPAPPPARDRIWPGIEIGDTVDLTGLTNGFDTLAVLAALRGQDNPAHDTSTLRVRTPSGGLHLWYRADTTHHWRCSSGNSPQRALAWQIDIRAHGGYIVAPTTTTPTGTYQPLDGSPTPAPLPGWLAAELERTGHHHPHIPHPRSPRRAPARAQQAVQAAGAGHQRITRIMTTVLQEINDCGRVHDGAGFTAVLNRAAYTLGGLVAAGHITQDAATQALREAAHAARPGQDRRSMQIIAGGMSAGLARPLTPGRRR</sequence>
<protein>
    <submittedName>
        <fullName evidence="2">Bifunctional DNA primase/polymerase</fullName>
    </submittedName>
</protein>
<dbReference type="InterPro" id="IPR015330">
    <property type="entry name" value="DNA_primase/pol_bifunc_N"/>
</dbReference>
<feature type="domain" description="DNA primase/polymerase bifunctional N-terminal" evidence="1">
    <location>
        <begin position="10"/>
        <end position="223"/>
    </location>
</feature>
<dbReference type="EMBL" id="JBEZAE010000057">
    <property type="protein sequence ID" value="MEU7076055.1"/>
    <property type="molecule type" value="Genomic_DNA"/>
</dbReference>
<reference evidence="2 3" key="1">
    <citation type="submission" date="2024-06" db="EMBL/GenBank/DDBJ databases">
        <title>The Natural Products Discovery Center: Release of the First 8490 Sequenced Strains for Exploring Actinobacteria Biosynthetic Diversity.</title>
        <authorList>
            <person name="Kalkreuter E."/>
            <person name="Kautsar S.A."/>
            <person name="Yang D."/>
            <person name="Bader C.D."/>
            <person name="Teijaro C.N."/>
            <person name="Fluegel L."/>
            <person name="Davis C.M."/>
            <person name="Simpson J.R."/>
            <person name="Lauterbach L."/>
            <person name="Steele A.D."/>
            <person name="Gui C."/>
            <person name="Meng S."/>
            <person name="Li G."/>
            <person name="Viehrig K."/>
            <person name="Ye F."/>
            <person name="Su P."/>
            <person name="Kiefer A.F."/>
            <person name="Nichols A."/>
            <person name="Cepeda A.J."/>
            <person name="Yan W."/>
            <person name="Fan B."/>
            <person name="Jiang Y."/>
            <person name="Adhikari A."/>
            <person name="Zheng C.-J."/>
            <person name="Schuster L."/>
            <person name="Cowan T.M."/>
            <person name="Smanski M.J."/>
            <person name="Chevrette M.G."/>
            <person name="De Carvalho L.P.S."/>
            <person name="Shen B."/>
        </authorList>
    </citation>
    <scope>NUCLEOTIDE SEQUENCE [LARGE SCALE GENOMIC DNA]</scope>
    <source>
        <strain evidence="2 3">NPDC045974</strain>
    </source>
</reference>
<gene>
    <name evidence="2" type="ORF">AB0A88_38965</name>
</gene>
<comment type="caution">
    <text evidence="2">The sequence shown here is derived from an EMBL/GenBank/DDBJ whole genome shotgun (WGS) entry which is preliminary data.</text>
</comment>
<keyword evidence="3" id="KW-1185">Reference proteome</keyword>
<dbReference type="Pfam" id="PF09250">
    <property type="entry name" value="Prim-Pol"/>
    <property type="match status" value="1"/>
</dbReference>
<dbReference type="SUPFAM" id="SSF56747">
    <property type="entry name" value="Prim-pol domain"/>
    <property type="match status" value="1"/>
</dbReference>
<accession>A0ABV3CP33</accession>
<dbReference type="SMART" id="SM00943">
    <property type="entry name" value="Prim-Pol"/>
    <property type="match status" value="1"/>
</dbReference>
<dbReference type="Proteomes" id="UP001551329">
    <property type="component" value="Unassembled WGS sequence"/>
</dbReference>